<name>A0A562TYY9_9SPHI</name>
<feature type="domain" description="Peptidase M56" evidence="2">
    <location>
        <begin position="36"/>
        <end position="311"/>
    </location>
</feature>
<dbReference type="Proteomes" id="UP000317010">
    <property type="component" value="Unassembled WGS sequence"/>
</dbReference>
<dbReference type="EMBL" id="VLLI01000008">
    <property type="protein sequence ID" value="TWI98841.1"/>
    <property type="molecule type" value="Genomic_DNA"/>
</dbReference>
<dbReference type="Gene3D" id="3.30.2010.10">
    <property type="entry name" value="Metalloproteases ('zincins'), catalytic domain"/>
    <property type="match status" value="1"/>
</dbReference>
<keyword evidence="1" id="KW-0812">Transmembrane</keyword>
<keyword evidence="4" id="KW-1185">Reference proteome</keyword>
<dbReference type="PANTHER" id="PTHR34978:SF3">
    <property type="entry name" value="SLR0241 PROTEIN"/>
    <property type="match status" value="1"/>
</dbReference>
<gene>
    <name evidence="3" type="ORF">JN11_03030</name>
</gene>
<feature type="transmembrane region" description="Helical" evidence="1">
    <location>
        <begin position="123"/>
        <end position="146"/>
    </location>
</feature>
<organism evidence="3 4">
    <name type="scientific">Mucilaginibacter frigoritolerans</name>
    <dbReference type="NCBI Taxonomy" id="652788"/>
    <lineage>
        <taxon>Bacteria</taxon>
        <taxon>Pseudomonadati</taxon>
        <taxon>Bacteroidota</taxon>
        <taxon>Sphingobacteriia</taxon>
        <taxon>Sphingobacteriales</taxon>
        <taxon>Sphingobacteriaceae</taxon>
        <taxon>Mucilaginibacter</taxon>
    </lineage>
</organism>
<feature type="transmembrane region" description="Helical" evidence="1">
    <location>
        <begin position="321"/>
        <end position="342"/>
    </location>
</feature>
<feature type="transmembrane region" description="Helical" evidence="1">
    <location>
        <begin position="54"/>
        <end position="72"/>
    </location>
</feature>
<dbReference type="OrthoDB" id="15218at2"/>
<dbReference type="Pfam" id="PF05569">
    <property type="entry name" value="Peptidase_M56"/>
    <property type="match status" value="1"/>
</dbReference>
<feature type="transmembrane region" description="Helical" evidence="1">
    <location>
        <begin position="20"/>
        <end position="42"/>
    </location>
</feature>
<reference evidence="3 4" key="1">
    <citation type="submission" date="2019-07" db="EMBL/GenBank/DDBJ databases">
        <title>Genomic Encyclopedia of Archaeal and Bacterial Type Strains, Phase II (KMG-II): from individual species to whole genera.</title>
        <authorList>
            <person name="Goeker M."/>
        </authorList>
    </citation>
    <scope>NUCLEOTIDE SEQUENCE [LARGE SCALE GENOMIC DNA]</scope>
    <source>
        <strain evidence="3 4">ATCC BAA-1854</strain>
    </source>
</reference>
<accession>A0A562TYY9</accession>
<evidence type="ECO:0000313" key="4">
    <source>
        <dbReference type="Proteomes" id="UP000317010"/>
    </source>
</evidence>
<keyword evidence="1" id="KW-0472">Membrane</keyword>
<dbReference type="InterPro" id="IPR052173">
    <property type="entry name" value="Beta-lactam_resp_regulator"/>
</dbReference>
<protein>
    <submittedName>
        <fullName evidence="3">Beta-lactamase regulating signal transducer with metallopeptidase domain</fullName>
    </submittedName>
</protein>
<dbReference type="CDD" id="cd07341">
    <property type="entry name" value="M56_BlaR1_MecR1_like"/>
    <property type="match status" value="1"/>
</dbReference>
<dbReference type="InterPro" id="IPR008756">
    <property type="entry name" value="Peptidase_M56"/>
</dbReference>
<comment type="caution">
    <text evidence="3">The sequence shown here is derived from an EMBL/GenBank/DDBJ whole genome shotgun (WGS) entry which is preliminary data.</text>
</comment>
<keyword evidence="1" id="KW-1133">Transmembrane helix</keyword>
<evidence type="ECO:0000259" key="2">
    <source>
        <dbReference type="Pfam" id="PF05569"/>
    </source>
</evidence>
<dbReference type="RefSeq" id="WP_144913823.1">
    <property type="nucleotide sequence ID" value="NZ_VLLI01000008.1"/>
</dbReference>
<dbReference type="PANTHER" id="PTHR34978">
    <property type="entry name" value="POSSIBLE SENSOR-TRANSDUCER PROTEIN BLAR"/>
    <property type="match status" value="1"/>
</dbReference>
<dbReference type="AlphaFoldDB" id="A0A562TYY9"/>
<proteinExistence type="predicted"/>
<evidence type="ECO:0000313" key="3">
    <source>
        <dbReference type="EMBL" id="TWI98841.1"/>
    </source>
</evidence>
<sequence>MGTSFLTQWLSDHEIKAICWTLIHSLWIGLIIAALAGLVIAFTKKASSRMRYRLLCGVLVLFVLSSGFTFYLELTNGRHTLSIANHVPAISGNLTVVNVNEAGVKEISFINRTITFLNQQSGWIFFVWLICFAVKSVKMAGGLFYVHHIRYNKVHLIDEEWERKVLSFSKKLGIHQKVVLLQSELIKVPVTIGFFKPVILLPLGLVLQLPPGQVDTILWHELAHIIRRDYLVNILQGIVETVFFFNPALLWLSALIREEREACCDDMVLANVIQKGSYLQALLSFHEYADSSMGHAMALGLGRNQLKNRFKRMVDLENKKLSVVEKVILLLGIVMLSAFTIVPKTNLEIKHTATLLKKNILAIMVKASNNNNNDRPQITAVRPKLTPLIVNYQVNDKIITHSRLSDSLIAADTAIKFTSIRFLHNSADSVNHTVQVMDNKGNRYYFKTINNQLVFMEINGKAIKNEDLAKYQGFVAQVNQSADQLKFIKYKNIVKLSTSEQQNRNNDLALQNEIQLRKLQKISIDKNDSVKLRFYKIKVMPTPKLEIKIRKELALRGDTNPTKKEIQDEIYFERKKAVDEVVIKGRVDAKINQKVIRIQKKSDSLRKVRDTLIFKKRAFNKKNDSLYFRRQEAEQRIVKEEMKSIITDLINANVVKDKNSLSWFGLTETELIVNGVKQPEEIQKRLAEKYIRNPRFGFYYGPVQMYGMGYFYGKNDL</sequence>
<evidence type="ECO:0000256" key="1">
    <source>
        <dbReference type="SAM" id="Phobius"/>
    </source>
</evidence>